<sequence length="72" mass="8242">MTFDQISTFPYFGFTKCLKPEFTSIYQPLKKVGLATAETLLKRLNNGMDNYQPMKIELKTSFIITDSVAEII</sequence>
<comment type="caution">
    <text evidence="1">The sequence shown here is derived from an EMBL/GenBank/DDBJ whole genome shotgun (WGS) entry which is preliminary data.</text>
</comment>
<proteinExistence type="predicted"/>
<reference evidence="1" key="1">
    <citation type="submission" date="2019-08" db="EMBL/GenBank/DDBJ databases">
        <authorList>
            <person name="Kucharzyk K."/>
            <person name="Murdoch R.W."/>
            <person name="Higgins S."/>
            <person name="Loffler F."/>
        </authorList>
    </citation>
    <scope>NUCLEOTIDE SEQUENCE</scope>
</reference>
<dbReference type="EMBL" id="VSSQ01133844">
    <property type="protein sequence ID" value="MPN59623.1"/>
    <property type="molecule type" value="Genomic_DNA"/>
</dbReference>
<protein>
    <recommendedName>
        <fullName evidence="2">LacI family transcriptional regulator</fullName>
    </recommendedName>
</protein>
<accession>A0A645JJ13</accession>
<dbReference type="InterPro" id="IPR028082">
    <property type="entry name" value="Peripla_BP_I"/>
</dbReference>
<name>A0A645JJ13_9ZZZZ</name>
<dbReference type="SUPFAM" id="SSF53822">
    <property type="entry name" value="Periplasmic binding protein-like I"/>
    <property type="match status" value="1"/>
</dbReference>
<organism evidence="1">
    <name type="scientific">bioreactor metagenome</name>
    <dbReference type="NCBI Taxonomy" id="1076179"/>
    <lineage>
        <taxon>unclassified sequences</taxon>
        <taxon>metagenomes</taxon>
        <taxon>ecological metagenomes</taxon>
    </lineage>
</organism>
<dbReference type="AlphaFoldDB" id="A0A645JJ13"/>
<gene>
    <name evidence="1" type="ORF">SDC9_207344</name>
</gene>
<evidence type="ECO:0000313" key="1">
    <source>
        <dbReference type="EMBL" id="MPN59623.1"/>
    </source>
</evidence>
<dbReference type="Gene3D" id="3.40.50.2300">
    <property type="match status" value="1"/>
</dbReference>
<evidence type="ECO:0008006" key="2">
    <source>
        <dbReference type="Google" id="ProtNLM"/>
    </source>
</evidence>